<organism evidence="2 3">
    <name type="scientific">Hydnum rufescens UP504</name>
    <dbReference type="NCBI Taxonomy" id="1448309"/>
    <lineage>
        <taxon>Eukaryota</taxon>
        <taxon>Fungi</taxon>
        <taxon>Dikarya</taxon>
        <taxon>Basidiomycota</taxon>
        <taxon>Agaricomycotina</taxon>
        <taxon>Agaricomycetes</taxon>
        <taxon>Cantharellales</taxon>
        <taxon>Hydnaceae</taxon>
        <taxon>Hydnum</taxon>
    </lineage>
</organism>
<dbReference type="EMBL" id="MU129071">
    <property type="protein sequence ID" value="KAF9507819.1"/>
    <property type="molecule type" value="Genomic_DNA"/>
</dbReference>
<evidence type="ECO:0000313" key="3">
    <source>
        <dbReference type="Proteomes" id="UP000886523"/>
    </source>
</evidence>
<feature type="region of interest" description="Disordered" evidence="1">
    <location>
        <begin position="106"/>
        <end position="160"/>
    </location>
</feature>
<comment type="caution">
    <text evidence="2">The sequence shown here is derived from an EMBL/GenBank/DDBJ whole genome shotgun (WGS) entry which is preliminary data.</text>
</comment>
<gene>
    <name evidence="2" type="ORF">BS47DRAFT_1366376</name>
</gene>
<feature type="compositionally biased region" description="Polar residues" evidence="1">
    <location>
        <begin position="147"/>
        <end position="159"/>
    </location>
</feature>
<keyword evidence="3" id="KW-1185">Reference proteome</keyword>
<dbReference type="Proteomes" id="UP000886523">
    <property type="component" value="Unassembled WGS sequence"/>
</dbReference>
<name>A0A9P6DQW9_9AGAM</name>
<sequence length="188" mass="20377">MKPRNKDAQQGPGTPDEPHACFGRIQIKPPKMTTHPNGHPSVCKTKYKAHDQGAKLVPHTCRSRLLSSVKTCLMSTWASPSMCSHPSPKGPPPEMTIDKPVYHTPTLAGVPSPHENPPDEHTVCGNTLPSPSVKTPAQKRDVHSHPQPATQSKNPQSWCKKQVPHTHFSGCVVILSLSSGPNTHDPAE</sequence>
<feature type="region of interest" description="Disordered" evidence="1">
    <location>
        <begin position="1"/>
        <end position="22"/>
    </location>
</feature>
<accession>A0A9P6DQW9</accession>
<evidence type="ECO:0000313" key="2">
    <source>
        <dbReference type="EMBL" id="KAF9507819.1"/>
    </source>
</evidence>
<evidence type="ECO:0000256" key="1">
    <source>
        <dbReference type="SAM" id="MobiDB-lite"/>
    </source>
</evidence>
<protein>
    <submittedName>
        <fullName evidence="2">Uncharacterized protein</fullName>
    </submittedName>
</protein>
<reference evidence="2" key="1">
    <citation type="journal article" date="2020" name="Nat. Commun.">
        <title>Large-scale genome sequencing of mycorrhizal fungi provides insights into the early evolution of symbiotic traits.</title>
        <authorList>
            <person name="Miyauchi S."/>
            <person name="Kiss E."/>
            <person name="Kuo A."/>
            <person name="Drula E."/>
            <person name="Kohler A."/>
            <person name="Sanchez-Garcia M."/>
            <person name="Morin E."/>
            <person name="Andreopoulos B."/>
            <person name="Barry K.W."/>
            <person name="Bonito G."/>
            <person name="Buee M."/>
            <person name="Carver A."/>
            <person name="Chen C."/>
            <person name="Cichocki N."/>
            <person name="Clum A."/>
            <person name="Culley D."/>
            <person name="Crous P.W."/>
            <person name="Fauchery L."/>
            <person name="Girlanda M."/>
            <person name="Hayes R.D."/>
            <person name="Keri Z."/>
            <person name="LaButti K."/>
            <person name="Lipzen A."/>
            <person name="Lombard V."/>
            <person name="Magnuson J."/>
            <person name="Maillard F."/>
            <person name="Murat C."/>
            <person name="Nolan M."/>
            <person name="Ohm R.A."/>
            <person name="Pangilinan J."/>
            <person name="Pereira M.F."/>
            <person name="Perotto S."/>
            <person name="Peter M."/>
            <person name="Pfister S."/>
            <person name="Riley R."/>
            <person name="Sitrit Y."/>
            <person name="Stielow J.B."/>
            <person name="Szollosi G."/>
            <person name="Zifcakova L."/>
            <person name="Stursova M."/>
            <person name="Spatafora J.W."/>
            <person name="Tedersoo L."/>
            <person name="Vaario L.M."/>
            <person name="Yamada A."/>
            <person name="Yan M."/>
            <person name="Wang P."/>
            <person name="Xu J."/>
            <person name="Bruns T."/>
            <person name="Baldrian P."/>
            <person name="Vilgalys R."/>
            <person name="Dunand C."/>
            <person name="Henrissat B."/>
            <person name="Grigoriev I.V."/>
            <person name="Hibbett D."/>
            <person name="Nagy L.G."/>
            <person name="Martin F.M."/>
        </authorList>
    </citation>
    <scope>NUCLEOTIDE SEQUENCE</scope>
    <source>
        <strain evidence="2">UP504</strain>
    </source>
</reference>
<feature type="compositionally biased region" description="Polar residues" evidence="1">
    <location>
        <begin position="124"/>
        <end position="135"/>
    </location>
</feature>
<dbReference type="AlphaFoldDB" id="A0A9P6DQW9"/>
<proteinExistence type="predicted"/>